<keyword evidence="2" id="KW-1185">Reference proteome</keyword>
<dbReference type="EMBL" id="UGPB01000001">
    <property type="protein sequence ID" value="STY30526.1"/>
    <property type="molecule type" value="Genomic_DNA"/>
</dbReference>
<accession>A0A378LWJ9</accession>
<gene>
    <name evidence="1" type="ORF">NCTC11532_02442</name>
</gene>
<dbReference type="Proteomes" id="UP000255297">
    <property type="component" value="Unassembled WGS sequence"/>
</dbReference>
<dbReference type="AlphaFoldDB" id="A0A378LWJ9"/>
<name>A0A378LWJ9_9GAMM</name>
<organism evidence="1 2">
    <name type="scientific">Legionella wadsworthii</name>
    <dbReference type="NCBI Taxonomy" id="28088"/>
    <lineage>
        <taxon>Bacteria</taxon>
        <taxon>Pseudomonadati</taxon>
        <taxon>Pseudomonadota</taxon>
        <taxon>Gammaproteobacteria</taxon>
        <taxon>Legionellales</taxon>
        <taxon>Legionellaceae</taxon>
        <taxon>Legionella</taxon>
    </lineage>
</organism>
<evidence type="ECO:0000313" key="1">
    <source>
        <dbReference type="EMBL" id="STY30526.1"/>
    </source>
</evidence>
<reference evidence="1 2" key="1">
    <citation type="submission" date="2018-06" db="EMBL/GenBank/DDBJ databases">
        <authorList>
            <consortium name="Pathogen Informatics"/>
            <person name="Doyle S."/>
        </authorList>
    </citation>
    <scope>NUCLEOTIDE SEQUENCE [LARGE SCALE GENOMIC DNA]</scope>
    <source>
        <strain evidence="1 2">NCTC11532</strain>
    </source>
</reference>
<dbReference type="STRING" id="1122170.GCA_000701265_02614"/>
<protein>
    <submittedName>
        <fullName evidence="1">Uncharacterized protein</fullName>
    </submittedName>
</protein>
<evidence type="ECO:0000313" key="2">
    <source>
        <dbReference type="Proteomes" id="UP000255297"/>
    </source>
</evidence>
<proteinExistence type="predicted"/>
<sequence>MTTVIITTAKIDIRCALIKYLLDPSSQNLKELRRTCMELHTEALKEIAQLALEKAQKTRKEARLGDMDVEVDNDKINIKIDELVGPAIEGIFVTRDQLEALKIIMDNLPKMDVKFGIVLTILNQQLEKQIASDDHYKAFAAIYPIELDAHRIKKDDKQAGRAAITLSRKLLKITSRISQANQLTQIDEKSITQAYADAQGHGIEKHRGFKEKFFNFCRILSCIYPPNYFHYKSQPSFWTTVKTKTQEDIDKSQEALDIFQQSFKINKTC</sequence>